<feature type="compositionally biased region" description="Polar residues" evidence="1">
    <location>
        <begin position="65"/>
        <end position="79"/>
    </location>
</feature>
<dbReference type="AlphaFoldDB" id="A0A8J6ZHT1"/>
<comment type="caution">
    <text evidence="3">The sequence shown here is derived from an EMBL/GenBank/DDBJ whole genome shotgun (WGS) entry which is preliminary data.</text>
</comment>
<evidence type="ECO:0000313" key="4">
    <source>
        <dbReference type="Proteomes" id="UP000622533"/>
    </source>
</evidence>
<dbReference type="NCBIfam" id="TIGR01764">
    <property type="entry name" value="excise"/>
    <property type="match status" value="1"/>
</dbReference>
<name>A0A8J6ZHT1_DESMC</name>
<feature type="region of interest" description="Disordered" evidence="1">
    <location>
        <begin position="55"/>
        <end position="79"/>
    </location>
</feature>
<sequence length="79" mass="9168">MSEQSNSKLLSVSEVAKELEITRQRVHDLIKNGQIIAHKLGRFYYIEEAEMQRYRDKPVGKPYQPRTTASTQNSIDNCQ</sequence>
<dbReference type="InterPro" id="IPR010093">
    <property type="entry name" value="SinI_DNA-bd"/>
</dbReference>
<dbReference type="InterPro" id="IPR041657">
    <property type="entry name" value="HTH_17"/>
</dbReference>
<keyword evidence="4" id="KW-1185">Reference proteome</keyword>
<accession>A0A8J6ZHT1</accession>
<organism evidence="3 4">
    <name type="scientific">Desmonostoc muscorum LEGE 12446</name>
    <dbReference type="NCBI Taxonomy" id="1828758"/>
    <lineage>
        <taxon>Bacteria</taxon>
        <taxon>Bacillati</taxon>
        <taxon>Cyanobacteriota</taxon>
        <taxon>Cyanophyceae</taxon>
        <taxon>Nostocales</taxon>
        <taxon>Nostocaceae</taxon>
        <taxon>Desmonostoc</taxon>
    </lineage>
</organism>
<protein>
    <submittedName>
        <fullName evidence="3">Helix-turn-helix domain-containing protein</fullName>
    </submittedName>
</protein>
<proteinExistence type="predicted"/>
<evidence type="ECO:0000259" key="2">
    <source>
        <dbReference type="Pfam" id="PF12728"/>
    </source>
</evidence>
<dbReference type="Pfam" id="PF12728">
    <property type="entry name" value="HTH_17"/>
    <property type="match status" value="1"/>
</dbReference>
<gene>
    <name evidence="3" type="ORF">IQ276_02150</name>
</gene>
<feature type="domain" description="Helix-turn-helix" evidence="2">
    <location>
        <begin position="9"/>
        <end position="55"/>
    </location>
</feature>
<dbReference type="RefSeq" id="WP_193913323.1">
    <property type="nucleotide sequence ID" value="NZ_JADEXS020000005.1"/>
</dbReference>
<dbReference type="EMBL" id="JADEXS010000015">
    <property type="protein sequence ID" value="MBE9021305.1"/>
    <property type="molecule type" value="Genomic_DNA"/>
</dbReference>
<dbReference type="GO" id="GO:0003677">
    <property type="term" value="F:DNA binding"/>
    <property type="evidence" value="ECO:0007669"/>
    <property type="project" value="InterPro"/>
</dbReference>
<reference evidence="3" key="1">
    <citation type="submission" date="2020-10" db="EMBL/GenBank/DDBJ databases">
        <authorList>
            <person name="Castelo-Branco R."/>
            <person name="Eusebio N."/>
            <person name="Adriana R."/>
            <person name="Vieira A."/>
            <person name="Brugerolle De Fraissinette N."/>
            <person name="Rezende De Castro R."/>
            <person name="Schneider M.P."/>
            <person name="Vasconcelos V."/>
            <person name="Leao P.N."/>
        </authorList>
    </citation>
    <scope>NUCLEOTIDE SEQUENCE</scope>
    <source>
        <strain evidence="3">LEGE 12446</strain>
    </source>
</reference>
<evidence type="ECO:0000256" key="1">
    <source>
        <dbReference type="SAM" id="MobiDB-lite"/>
    </source>
</evidence>
<evidence type="ECO:0000313" key="3">
    <source>
        <dbReference type="EMBL" id="MBE9021305.1"/>
    </source>
</evidence>
<dbReference type="Proteomes" id="UP000622533">
    <property type="component" value="Unassembled WGS sequence"/>
</dbReference>